<feature type="transmembrane region" description="Helical" evidence="1">
    <location>
        <begin position="12"/>
        <end position="30"/>
    </location>
</feature>
<proteinExistence type="predicted"/>
<gene>
    <name evidence="2" type="ORF">C6P46_007094</name>
</gene>
<dbReference type="Proteomes" id="UP000777482">
    <property type="component" value="Unassembled WGS sequence"/>
</dbReference>
<dbReference type="OrthoDB" id="2528204at2759"/>
<keyword evidence="1" id="KW-0472">Membrane</keyword>
<organism evidence="2 3">
    <name type="scientific">Rhodotorula mucilaginosa</name>
    <name type="common">Yeast</name>
    <name type="synonym">Rhodotorula rubra</name>
    <dbReference type="NCBI Taxonomy" id="5537"/>
    <lineage>
        <taxon>Eukaryota</taxon>
        <taxon>Fungi</taxon>
        <taxon>Dikarya</taxon>
        <taxon>Basidiomycota</taxon>
        <taxon>Pucciniomycotina</taxon>
        <taxon>Microbotryomycetes</taxon>
        <taxon>Sporidiobolales</taxon>
        <taxon>Sporidiobolaceae</taxon>
        <taxon>Rhodotorula</taxon>
    </lineage>
</organism>
<feature type="transmembrane region" description="Helical" evidence="1">
    <location>
        <begin position="213"/>
        <end position="236"/>
    </location>
</feature>
<feature type="transmembrane region" description="Helical" evidence="1">
    <location>
        <begin position="256"/>
        <end position="280"/>
    </location>
</feature>
<sequence>MVRLSHHVFHSFAPIVLLTAYLVTLLAFLAPTPILSSVYLMHVSSPVSAMAVTPGRHYIIGGGYKPRNASRREMVKVVKRAPSVMVPVAIELQIGPLGEPSFSPTATRLNTVLTAPHSPLKGACYTNVTSGGQECQSPSFTPIFSELYDDLSIPSAVVDTLVTQFPFSPTFLFISICLMFVQLLVIASLAAGMHKPQGNLGFIARKQHRIVRVALIIGGVSLALGLAATGALRVIVGHDVKGAEAVAGVTAEVGSGFAQLWAGYVLQLVVVLLLVAEFFATRPGRRKQSADAVLKTEGKAAPILSEKA</sequence>
<keyword evidence="1" id="KW-0812">Transmembrane</keyword>
<dbReference type="AlphaFoldDB" id="A0A9P6VVW2"/>
<feature type="transmembrane region" description="Helical" evidence="1">
    <location>
        <begin position="171"/>
        <end position="192"/>
    </location>
</feature>
<dbReference type="EMBL" id="PUHQ01000097">
    <property type="protein sequence ID" value="KAG0656435.1"/>
    <property type="molecule type" value="Genomic_DNA"/>
</dbReference>
<evidence type="ECO:0000313" key="2">
    <source>
        <dbReference type="EMBL" id="KAG0656435.1"/>
    </source>
</evidence>
<name>A0A9P6VVW2_RHOMI</name>
<keyword evidence="3" id="KW-1185">Reference proteome</keyword>
<reference evidence="2 3" key="1">
    <citation type="submission" date="2020-11" db="EMBL/GenBank/DDBJ databases">
        <title>Kefir isolates.</title>
        <authorList>
            <person name="Marcisauskas S."/>
            <person name="Kim Y."/>
            <person name="Blasche S."/>
        </authorList>
    </citation>
    <scope>NUCLEOTIDE SEQUENCE [LARGE SCALE GENOMIC DNA]</scope>
    <source>
        <strain evidence="2 3">KR</strain>
    </source>
</reference>
<accession>A0A9P6VVW2</accession>
<evidence type="ECO:0000256" key="1">
    <source>
        <dbReference type="SAM" id="Phobius"/>
    </source>
</evidence>
<keyword evidence="1" id="KW-1133">Transmembrane helix</keyword>
<comment type="caution">
    <text evidence="2">The sequence shown here is derived from an EMBL/GenBank/DDBJ whole genome shotgun (WGS) entry which is preliminary data.</text>
</comment>
<evidence type="ECO:0000313" key="3">
    <source>
        <dbReference type="Proteomes" id="UP000777482"/>
    </source>
</evidence>
<protein>
    <submittedName>
        <fullName evidence="2">Uncharacterized protein</fullName>
    </submittedName>
</protein>